<keyword evidence="1" id="KW-0784">Thiamine biosynthesis</keyword>
<dbReference type="GO" id="GO:0009228">
    <property type="term" value="P:thiamine biosynthetic process"/>
    <property type="evidence" value="ECO:0007669"/>
    <property type="project" value="UniProtKB-KW"/>
</dbReference>
<evidence type="ECO:0000256" key="1">
    <source>
        <dbReference type="HAMAP-Rule" id="MF_02128"/>
    </source>
</evidence>
<dbReference type="EC" id="2.7.4.16" evidence="1"/>
<feature type="binding site" evidence="1">
    <location>
        <position position="110"/>
    </location>
    <ligand>
        <name>ATP</name>
        <dbReference type="ChEBI" id="CHEBI:30616"/>
    </ligand>
</feature>
<feature type="binding site" evidence="1">
    <location>
        <position position="33"/>
    </location>
    <ligand>
        <name>Mg(2+)</name>
        <dbReference type="ChEBI" id="CHEBI:18420"/>
        <label>4</label>
    </ligand>
</feature>
<comment type="pathway">
    <text evidence="1">Cofactor biosynthesis; thiamine diphosphate biosynthesis; thiamine diphosphate from thiamine phosphate: step 1/1.</text>
</comment>
<dbReference type="GO" id="GO:0009229">
    <property type="term" value="P:thiamine diphosphate biosynthetic process"/>
    <property type="evidence" value="ECO:0007669"/>
    <property type="project" value="UniProtKB-UniRule"/>
</dbReference>
<dbReference type="InterPro" id="IPR006283">
    <property type="entry name" value="ThiL-like"/>
</dbReference>
<feature type="binding site" evidence="1">
    <location>
        <position position="218"/>
    </location>
    <ligand>
        <name>ATP</name>
        <dbReference type="ChEBI" id="CHEBI:30616"/>
    </ligand>
</feature>
<comment type="similarity">
    <text evidence="1">Belongs to the thiamine-monophosphate kinase family.</text>
</comment>
<dbReference type="SUPFAM" id="SSF55326">
    <property type="entry name" value="PurM N-terminal domain-like"/>
    <property type="match status" value="1"/>
</dbReference>
<dbReference type="GO" id="GO:0009030">
    <property type="term" value="F:thiamine-phosphate kinase activity"/>
    <property type="evidence" value="ECO:0007669"/>
    <property type="project" value="UniProtKB-UniRule"/>
</dbReference>
<dbReference type="Gene3D" id="3.30.1330.10">
    <property type="entry name" value="PurM-like, N-terminal domain"/>
    <property type="match status" value="1"/>
</dbReference>
<sequence>MNISDIGEFGFIRAIQDHTIVTPETVTVGIGDDGAVYKTTPGMEQVVVIDTMIEGNHFIIGKTATWHAVGYKAVASNLSDIAAMGATATQLVLSTALIPSMTVADVKELYRGMKDICQVYGVNMVGGDTVTARESTVITVTVLGEIEKDKALLRSGANVGDVVAISHTLGNSCAGLDVLLQQERGYEELVKHHQYPQPQLALGRLLVSMNCHCANDISDGLASEANEIAKASGVNLILDKDKIPFSPALEQWCAYAKKDRYRYAFGGGEDYELVFTMAKDDFYRLKKQYDDVTIIGSVHPGTGMVLLRDGDKESPLQPQGWTHF</sequence>
<feature type="binding site" evidence="1">
    <location>
        <position position="219"/>
    </location>
    <ligand>
        <name>Mg(2+)</name>
        <dbReference type="ChEBI" id="CHEBI:18420"/>
        <label>5</label>
    </ligand>
</feature>
<feature type="binding site" evidence="1">
    <location>
        <position position="50"/>
    </location>
    <ligand>
        <name>Mg(2+)</name>
        <dbReference type="ChEBI" id="CHEBI:18420"/>
        <label>2</label>
    </ligand>
</feature>
<feature type="binding site" evidence="1">
    <location>
        <begin position="127"/>
        <end position="128"/>
    </location>
    <ligand>
        <name>ATP</name>
        <dbReference type="ChEBI" id="CHEBI:30616"/>
    </ligand>
</feature>
<feature type="domain" description="PurM-like N-terminal" evidence="2">
    <location>
        <begin position="31"/>
        <end position="146"/>
    </location>
</feature>
<dbReference type="Pfam" id="PF02769">
    <property type="entry name" value="AIRS_C"/>
    <property type="match status" value="1"/>
</dbReference>
<dbReference type="PIRSF" id="PIRSF005303">
    <property type="entry name" value="Thiam_monoph_kin"/>
    <property type="match status" value="1"/>
</dbReference>
<evidence type="ECO:0000313" key="5">
    <source>
        <dbReference type="Proteomes" id="UP000070160"/>
    </source>
</evidence>
<feature type="binding site" evidence="1">
    <location>
        <position position="321"/>
    </location>
    <ligand>
        <name>substrate</name>
    </ligand>
</feature>
<dbReference type="NCBIfam" id="TIGR01379">
    <property type="entry name" value="thiL"/>
    <property type="match status" value="1"/>
</dbReference>
<keyword evidence="1" id="KW-0547">Nucleotide-binding</keyword>
<dbReference type="PANTHER" id="PTHR30270:SF0">
    <property type="entry name" value="THIAMINE-MONOPHOSPHATE KINASE"/>
    <property type="match status" value="1"/>
</dbReference>
<feature type="binding site" evidence="1">
    <location>
        <position position="216"/>
    </location>
    <ligand>
        <name>Mg(2+)</name>
        <dbReference type="ChEBI" id="CHEBI:18420"/>
        <label>3</label>
    </ligand>
</feature>
<feature type="binding site" evidence="1">
    <location>
        <position position="50"/>
    </location>
    <ligand>
        <name>Mg(2+)</name>
        <dbReference type="ChEBI" id="CHEBI:18420"/>
        <label>1</label>
    </ligand>
</feature>
<dbReference type="AlphaFoldDB" id="A0A134CGR9"/>
<feature type="binding site" evidence="1">
    <location>
        <position position="128"/>
    </location>
    <ligand>
        <name>Mg(2+)</name>
        <dbReference type="ChEBI" id="CHEBI:18420"/>
        <label>1</label>
    </ligand>
</feature>
<reference evidence="5" key="1">
    <citation type="submission" date="2016-01" db="EMBL/GenBank/DDBJ databases">
        <authorList>
            <person name="Mitreva M."/>
            <person name="Pepin K.H."/>
            <person name="Mihindukulasuriya K.A."/>
            <person name="Fulton R."/>
            <person name="Fronick C."/>
            <person name="O'Laughlin M."/>
            <person name="Miner T."/>
            <person name="Herter B."/>
            <person name="Rosa B.A."/>
            <person name="Cordes M."/>
            <person name="Tomlinson C."/>
            <person name="Wollam A."/>
            <person name="Palsikar V.B."/>
            <person name="Mardis E.R."/>
            <person name="Wilson R.K."/>
        </authorList>
    </citation>
    <scope>NUCLEOTIDE SEQUENCE [LARGE SCALE GENOMIC DNA]</scope>
    <source>
        <strain evidence="5">KA00182</strain>
    </source>
</reference>
<dbReference type="InterPro" id="IPR010918">
    <property type="entry name" value="PurM-like_C_dom"/>
</dbReference>
<dbReference type="RefSeq" id="WP_062485577.1">
    <property type="nucleotide sequence ID" value="NZ_KQ960946.1"/>
</dbReference>
<dbReference type="InterPro" id="IPR036676">
    <property type="entry name" value="PurM-like_C_sf"/>
</dbReference>
<feature type="binding site" evidence="1">
    <location>
        <position position="57"/>
    </location>
    <ligand>
        <name>substrate</name>
    </ligand>
</feature>
<dbReference type="PATRIC" id="fig|1588748.3.peg.795"/>
<comment type="function">
    <text evidence="1">Catalyzes the ATP-dependent phosphorylation of thiamine-monophosphate (TMP) to form thiamine-pyrophosphate (TPP), the active form of vitamin B1.</text>
</comment>
<evidence type="ECO:0000259" key="3">
    <source>
        <dbReference type="Pfam" id="PF02769"/>
    </source>
</evidence>
<evidence type="ECO:0000259" key="2">
    <source>
        <dbReference type="Pfam" id="PF00586"/>
    </source>
</evidence>
<dbReference type="STRING" id="1588748.HMPREF3182_00830"/>
<dbReference type="EMBL" id="LSDT01000035">
    <property type="protein sequence ID" value="KXB91416.1"/>
    <property type="molecule type" value="Genomic_DNA"/>
</dbReference>
<feature type="binding site" evidence="1">
    <location>
        <position position="269"/>
    </location>
    <ligand>
        <name>substrate</name>
    </ligand>
</feature>
<keyword evidence="5" id="KW-1185">Reference proteome</keyword>
<accession>A0A134CGR9</accession>
<dbReference type="PANTHER" id="PTHR30270">
    <property type="entry name" value="THIAMINE-MONOPHOSPHATE KINASE"/>
    <property type="match status" value="1"/>
</dbReference>
<protein>
    <recommendedName>
        <fullName evidence="1">Thiamine-monophosphate kinase</fullName>
        <shortName evidence="1">TMP kinase</shortName>
        <shortName evidence="1">Thiamine-phosphate kinase</shortName>
        <ecNumber evidence="1">2.7.4.16</ecNumber>
    </recommendedName>
</protein>
<comment type="caution">
    <text evidence="4">The sequence shown here is derived from an EMBL/GenBank/DDBJ whole genome shotgun (WGS) entry which is preliminary data.</text>
</comment>
<dbReference type="GO" id="GO:0005524">
    <property type="term" value="F:ATP binding"/>
    <property type="evidence" value="ECO:0007669"/>
    <property type="project" value="UniProtKB-UniRule"/>
</dbReference>
<evidence type="ECO:0000313" key="4">
    <source>
        <dbReference type="EMBL" id="KXB91416.1"/>
    </source>
</evidence>
<keyword evidence="1" id="KW-0460">Magnesium</keyword>
<keyword evidence="1" id="KW-0808">Transferase</keyword>
<feature type="binding site" evidence="1">
    <location>
        <position position="154"/>
    </location>
    <ligand>
        <name>ATP</name>
        <dbReference type="ChEBI" id="CHEBI:30616"/>
    </ligand>
</feature>
<keyword evidence="1" id="KW-0479">Metal-binding</keyword>
<dbReference type="UniPathway" id="UPA00060">
    <property type="reaction ID" value="UER00142"/>
</dbReference>
<feature type="binding site" evidence="1">
    <location>
        <position position="33"/>
    </location>
    <ligand>
        <name>Mg(2+)</name>
        <dbReference type="ChEBI" id="CHEBI:18420"/>
        <label>3</label>
    </ligand>
</feature>
<dbReference type="HAMAP" id="MF_02128">
    <property type="entry name" value="TMP_kinase"/>
    <property type="match status" value="1"/>
</dbReference>
<comment type="catalytic activity">
    <reaction evidence="1">
        <text>thiamine phosphate + ATP = thiamine diphosphate + ADP</text>
        <dbReference type="Rhea" id="RHEA:15913"/>
        <dbReference type="ChEBI" id="CHEBI:30616"/>
        <dbReference type="ChEBI" id="CHEBI:37575"/>
        <dbReference type="ChEBI" id="CHEBI:58937"/>
        <dbReference type="ChEBI" id="CHEBI:456216"/>
        <dbReference type="EC" id="2.7.4.16"/>
    </reaction>
</comment>
<organism evidence="4 5">
    <name type="scientific">Megasphaera hutchinsoni</name>
    <dbReference type="NCBI Taxonomy" id="1588748"/>
    <lineage>
        <taxon>Bacteria</taxon>
        <taxon>Bacillati</taxon>
        <taxon>Bacillota</taxon>
        <taxon>Negativicutes</taxon>
        <taxon>Veillonellales</taxon>
        <taxon>Veillonellaceae</taxon>
        <taxon>Megasphaera</taxon>
    </lineage>
</organism>
<keyword evidence="1 4" id="KW-0418">Kinase</keyword>
<dbReference type="Gene3D" id="3.90.650.10">
    <property type="entry name" value="PurM-like C-terminal domain"/>
    <property type="match status" value="1"/>
</dbReference>
<dbReference type="Pfam" id="PF00586">
    <property type="entry name" value="AIRS"/>
    <property type="match status" value="1"/>
</dbReference>
<name>A0A134CGR9_9FIRM</name>
<proteinExistence type="inferred from homology"/>
<comment type="miscellaneous">
    <text evidence="1">Reaction mechanism of ThiL seems to utilize a direct, inline transfer of the gamma-phosphate of ATP to TMP rather than a phosphorylated enzyme intermediate.</text>
</comment>
<dbReference type="SUPFAM" id="SSF56042">
    <property type="entry name" value="PurM C-terminal domain-like"/>
    <property type="match status" value="1"/>
</dbReference>
<dbReference type="GO" id="GO:0000287">
    <property type="term" value="F:magnesium ion binding"/>
    <property type="evidence" value="ECO:0007669"/>
    <property type="project" value="UniProtKB-UniRule"/>
</dbReference>
<feature type="binding site" evidence="1">
    <location>
        <position position="80"/>
    </location>
    <ligand>
        <name>Mg(2+)</name>
        <dbReference type="ChEBI" id="CHEBI:18420"/>
        <label>2</label>
    </ligand>
</feature>
<dbReference type="CDD" id="cd02194">
    <property type="entry name" value="ThiL"/>
    <property type="match status" value="1"/>
</dbReference>
<dbReference type="InterPro" id="IPR036921">
    <property type="entry name" value="PurM-like_N_sf"/>
</dbReference>
<feature type="domain" description="PurM-like C-terminal" evidence="3">
    <location>
        <begin position="159"/>
        <end position="303"/>
    </location>
</feature>
<gene>
    <name evidence="1" type="primary">thiL</name>
    <name evidence="4" type="ORF">HMPREF3182_00830</name>
</gene>
<feature type="binding site" evidence="1">
    <location>
        <position position="80"/>
    </location>
    <ligand>
        <name>Mg(2+)</name>
        <dbReference type="ChEBI" id="CHEBI:18420"/>
        <label>4</label>
    </ligand>
</feature>
<feature type="binding site" evidence="1">
    <location>
        <position position="80"/>
    </location>
    <ligand>
        <name>Mg(2+)</name>
        <dbReference type="ChEBI" id="CHEBI:18420"/>
        <label>3</label>
    </ligand>
</feature>
<keyword evidence="1" id="KW-0067">ATP-binding</keyword>
<comment type="caution">
    <text evidence="1">Lacks conserved residue(s) required for the propagation of feature annotation.</text>
</comment>
<dbReference type="Proteomes" id="UP000070160">
    <property type="component" value="Unassembled WGS sequence"/>
</dbReference>
<dbReference type="InterPro" id="IPR016188">
    <property type="entry name" value="PurM-like_N"/>
</dbReference>